<organism evidence="7 8">
    <name type="scientific">Linum tenue</name>
    <dbReference type="NCBI Taxonomy" id="586396"/>
    <lineage>
        <taxon>Eukaryota</taxon>
        <taxon>Viridiplantae</taxon>
        <taxon>Streptophyta</taxon>
        <taxon>Embryophyta</taxon>
        <taxon>Tracheophyta</taxon>
        <taxon>Spermatophyta</taxon>
        <taxon>Magnoliopsida</taxon>
        <taxon>eudicotyledons</taxon>
        <taxon>Gunneridae</taxon>
        <taxon>Pentapetalae</taxon>
        <taxon>rosids</taxon>
        <taxon>fabids</taxon>
        <taxon>Malpighiales</taxon>
        <taxon>Linaceae</taxon>
        <taxon>Linum</taxon>
    </lineage>
</organism>
<evidence type="ECO:0000256" key="4">
    <source>
        <dbReference type="ARBA" id="ARBA00023242"/>
    </source>
</evidence>
<feature type="domain" description="NAC" evidence="6">
    <location>
        <begin position="28"/>
        <end position="178"/>
    </location>
</feature>
<evidence type="ECO:0000256" key="1">
    <source>
        <dbReference type="ARBA" id="ARBA00023015"/>
    </source>
</evidence>
<dbReference type="Pfam" id="PF02365">
    <property type="entry name" value="NAM"/>
    <property type="match status" value="1"/>
</dbReference>
<evidence type="ECO:0000313" key="8">
    <source>
        <dbReference type="Proteomes" id="UP001154282"/>
    </source>
</evidence>
<dbReference type="GO" id="GO:0003677">
    <property type="term" value="F:DNA binding"/>
    <property type="evidence" value="ECO:0007669"/>
    <property type="project" value="UniProtKB-KW"/>
</dbReference>
<accession>A0AAV0L1R9</accession>
<dbReference type="InterPro" id="IPR003441">
    <property type="entry name" value="NAC-dom"/>
</dbReference>
<feature type="non-terminal residue" evidence="7">
    <location>
        <position position="1"/>
    </location>
</feature>
<dbReference type="SUPFAM" id="SSF101941">
    <property type="entry name" value="NAC domain"/>
    <property type="match status" value="1"/>
</dbReference>
<dbReference type="PANTHER" id="PTHR31744">
    <property type="entry name" value="PROTEIN CUP-SHAPED COTYLEDON 2-RELATED"/>
    <property type="match status" value="1"/>
</dbReference>
<keyword evidence="3" id="KW-0804">Transcription</keyword>
<dbReference type="Gene3D" id="2.170.150.80">
    <property type="entry name" value="NAC domain"/>
    <property type="match status" value="1"/>
</dbReference>
<keyword evidence="8" id="KW-1185">Reference proteome</keyword>
<comment type="caution">
    <text evidence="7">The sequence shown here is derived from an EMBL/GenBank/DDBJ whole genome shotgun (WGS) entry which is preliminary data.</text>
</comment>
<dbReference type="InterPro" id="IPR036093">
    <property type="entry name" value="NAC_dom_sf"/>
</dbReference>
<name>A0AAV0L1R9_9ROSI</name>
<dbReference type="GO" id="GO:0006355">
    <property type="term" value="P:regulation of DNA-templated transcription"/>
    <property type="evidence" value="ECO:0007669"/>
    <property type="project" value="InterPro"/>
</dbReference>
<evidence type="ECO:0000256" key="3">
    <source>
        <dbReference type="ARBA" id="ARBA00023163"/>
    </source>
</evidence>
<feature type="region of interest" description="Disordered" evidence="5">
    <location>
        <begin position="424"/>
        <end position="451"/>
    </location>
</feature>
<gene>
    <name evidence="7" type="ORF">LITE_LOCUS21534</name>
</gene>
<sequence>QALTTRSVSLLPYATHQFLRSSYALLLSASGLRQPPSFPYFSRFYLKRKVMGKKLPFHCIEELDLYKFPPWDLPQKSVLRTGDLKWYFFCPREKKYASGTRMNRTTEFGYWKTTGKDRTVLYDNEVSGMIKTLVFHLGKAPKGERTDWVMYEYRLEDKKLTDSGIAQDSYVLSVIFKKDGPGPKNGAQYGAPFKEEDWELEDDDEEEVNDIGAALWAGGSTTPSKGLSVDPINLVPEVTCVVSPQSCLSAEKANAYDVPVTPDTVNATTEGVSQAPASEDVPEALHVVPKEPLESALISSIGLPEAGNGEYDDDLLSMLANFSEEAPFTLDDFQNTEVINNPDQVGLISDPDQAIALPPCPALDGNGIYSNMGHLGNFATYSEPQGLFNGYVAELDDADFMFAGGGDDNFLELMDLDTPLNNFQQQQQQQHNQYGDSQCSQQNNNNSNNNSYYNNNNVCDDLLEFVNSCWKHSGGGR</sequence>
<dbReference type="AlphaFoldDB" id="A0AAV0L1R9"/>
<dbReference type="PANTHER" id="PTHR31744:SF210">
    <property type="entry name" value="NAC DOMAIN-CONTAINING PROTEIN 86-LIKE"/>
    <property type="match status" value="1"/>
</dbReference>
<proteinExistence type="predicted"/>
<keyword evidence="2" id="KW-0238">DNA-binding</keyword>
<reference evidence="7" key="1">
    <citation type="submission" date="2022-08" db="EMBL/GenBank/DDBJ databases">
        <authorList>
            <person name="Gutierrez-Valencia J."/>
        </authorList>
    </citation>
    <scope>NUCLEOTIDE SEQUENCE</scope>
</reference>
<evidence type="ECO:0000313" key="7">
    <source>
        <dbReference type="EMBL" id="CAI0428161.1"/>
    </source>
</evidence>
<evidence type="ECO:0000256" key="5">
    <source>
        <dbReference type="SAM" id="MobiDB-lite"/>
    </source>
</evidence>
<dbReference type="PROSITE" id="PS51005">
    <property type="entry name" value="NAC"/>
    <property type="match status" value="1"/>
</dbReference>
<evidence type="ECO:0000256" key="2">
    <source>
        <dbReference type="ARBA" id="ARBA00023125"/>
    </source>
</evidence>
<dbReference type="Proteomes" id="UP001154282">
    <property type="component" value="Unassembled WGS sequence"/>
</dbReference>
<keyword evidence="4" id="KW-0539">Nucleus</keyword>
<feature type="compositionally biased region" description="Polar residues" evidence="5">
    <location>
        <begin position="431"/>
        <end position="442"/>
    </location>
</feature>
<dbReference type="EMBL" id="CAMGYJ010000006">
    <property type="protein sequence ID" value="CAI0428161.1"/>
    <property type="molecule type" value="Genomic_DNA"/>
</dbReference>
<protein>
    <recommendedName>
        <fullName evidence="6">NAC domain-containing protein</fullName>
    </recommendedName>
</protein>
<keyword evidence="1" id="KW-0805">Transcription regulation</keyword>
<evidence type="ECO:0000259" key="6">
    <source>
        <dbReference type="PROSITE" id="PS51005"/>
    </source>
</evidence>